<gene>
    <name evidence="6 7" type="primary">gatC</name>
    <name evidence="7" type="ORF">MITSMUL_03272</name>
</gene>
<dbReference type="GO" id="GO:0005524">
    <property type="term" value="F:ATP binding"/>
    <property type="evidence" value="ECO:0007669"/>
    <property type="project" value="UniProtKB-KW"/>
</dbReference>
<organism evidence="7 8">
    <name type="scientific">Mitsuokella multacida DSM 20544</name>
    <dbReference type="NCBI Taxonomy" id="500635"/>
    <lineage>
        <taxon>Bacteria</taxon>
        <taxon>Bacillati</taxon>
        <taxon>Bacillota</taxon>
        <taxon>Negativicutes</taxon>
        <taxon>Selenomonadales</taxon>
        <taxon>Selenomonadaceae</taxon>
        <taxon>Mitsuokella</taxon>
    </lineage>
</organism>
<dbReference type="GO" id="GO:0070681">
    <property type="term" value="P:glutaminyl-tRNAGln biosynthesis via transamidation"/>
    <property type="evidence" value="ECO:0007669"/>
    <property type="project" value="TreeGrafter"/>
</dbReference>
<keyword evidence="6" id="KW-0648">Protein biosynthesis</keyword>
<evidence type="ECO:0000256" key="1">
    <source>
        <dbReference type="ARBA" id="ARBA00010757"/>
    </source>
</evidence>
<dbReference type="STRING" id="500635.MITSMUL_03272"/>
<evidence type="ECO:0000256" key="2">
    <source>
        <dbReference type="ARBA" id="ARBA00011123"/>
    </source>
</evidence>
<evidence type="ECO:0000313" key="8">
    <source>
        <dbReference type="Proteomes" id="UP000003671"/>
    </source>
</evidence>
<dbReference type="InterPro" id="IPR003837">
    <property type="entry name" value="GatC"/>
</dbReference>
<comment type="function">
    <text evidence="3 6">Allows the formation of correctly charged Asn-tRNA(Asn) or Gln-tRNA(Gln) through the transamidation of misacylated Asp-tRNA(Asn) or Glu-tRNA(Gln) in organisms which lack either or both of asparaginyl-tRNA or glutaminyl-tRNA synthetases. The reaction takes place in the presence of glutamine and ATP through an activated phospho-Asp-tRNA(Asn) or phospho-Glu-tRNA(Gln).</text>
</comment>
<accession>C9KIM1</accession>
<comment type="catalytic activity">
    <reaction evidence="5 6">
        <text>L-glutamyl-tRNA(Gln) + L-glutamine + ATP + H2O = L-glutaminyl-tRNA(Gln) + L-glutamate + ADP + phosphate + H(+)</text>
        <dbReference type="Rhea" id="RHEA:17521"/>
        <dbReference type="Rhea" id="RHEA-COMP:9681"/>
        <dbReference type="Rhea" id="RHEA-COMP:9684"/>
        <dbReference type="ChEBI" id="CHEBI:15377"/>
        <dbReference type="ChEBI" id="CHEBI:15378"/>
        <dbReference type="ChEBI" id="CHEBI:29985"/>
        <dbReference type="ChEBI" id="CHEBI:30616"/>
        <dbReference type="ChEBI" id="CHEBI:43474"/>
        <dbReference type="ChEBI" id="CHEBI:58359"/>
        <dbReference type="ChEBI" id="CHEBI:78520"/>
        <dbReference type="ChEBI" id="CHEBI:78521"/>
        <dbReference type="ChEBI" id="CHEBI:456216"/>
    </reaction>
</comment>
<dbReference type="HAMAP" id="MF_00122">
    <property type="entry name" value="GatC"/>
    <property type="match status" value="1"/>
</dbReference>
<evidence type="ECO:0000256" key="4">
    <source>
        <dbReference type="ARBA" id="ARBA00047380"/>
    </source>
</evidence>
<dbReference type="HOGENOM" id="CLU_105899_1_2_9"/>
<comment type="catalytic activity">
    <reaction evidence="4 6">
        <text>L-aspartyl-tRNA(Asn) + L-glutamine + ATP + H2O = L-asparaginyl-tRNA(Asn) + L-glutamate + ADP + phosphate + 2 H(+)</text>
        <dbReference type="Rhea" id="RHEA:14513"/>
        <dbReference type="Rhea" id="RHEA-COMP:9674"/>
        <dbReference type="Rhea" id="RHEA-COMP:9677"/>
        <dbReference type="ChEBI" id="CHEBI:15377"/>
        <dbReference type="ChEBI" id="CHEBI:15378"/>
        <dbReference type="ChEBI" id="CHEBI:29985"/>
        <dbReference type="ChEBI" id="CHEBI:30616"/>
        <dbReference type="ChEBI" id="CHEBI:43474"/>
        <dbReference type="ChEBI" id="CHEBI:58359"/>
        <dbReference type="ChEBI" id="CHEBI:78515"/>
        <dbReference type="ChEBI" id="CHEBI:78516"/>
        <dbReference type="ChEBI" id="CHEBI:456216"/>
    </reaction>
</comment>
<dbReference type="AlphaFoldDB" id="C9KIM1"/>
<reference evidence="7" key="1">
    <citation type="submission" date="2009-09" db="EMBL/GenBank/DDBJ databases">
        <authorList>
            <person name="Weinstock G."/>
            <person name="Sodergren E."/>
            <person name="Clifton S."/>
            <person name="Fulton L."/>
            <person name="Fulton B."/>
            <person name="Courtney L."/>
            <person name="Fronick C."/>
            <person name="Harrison M."/>
            <person name="Strong C."/>
            <person name="Farmer C."/>
            <person name="Delahaunty K."/>
            <person name="Markovic C."/>
            <person name="Hall O."/>
            <person name="Minx P."/>
            <person name="Tomlinson C."/>
            <person name="Mitreva M."/>
            <person name="Nelson J."/>
            <person name="Hou S."/>
            <person name="Wollam A."/>
            <person name="Pepin K.H."/>
            <person name="Johnson M."/>
            <person name="Bhonagiri V."/>
            <person name="Nash W.E."/>
            <person name="Warren W."/>
            <person name="Chinwalla A."/>
            <person name="Mardis E.R."/>
            <person name="Wilson R.K."/>
        </authorList>
    </citation>
    <scope>NUCLEOTIDE SEQUENCE [LARGE SCALE GENOMIC DNA]</scope>
    <source>
        <strain evidence="7">DSM 20544</strain>
    </source>
</reference>
<keyword evidence="6 7" id="KW-0436">Ligase</keyword>
<dbReference type="EC" id="6.3.5.-" evidence="6"/>
<dbReference type="GO" id="GO:0006412">
    <property type="term" value="P:translation"/>
    <property type="evidence" value="ECO:0007669"/>
    <property type="project" value="UniProtKB-UniRule"/>
</dbReference>
<dbReference type="GO" id="GO:0016740">
    <property type="term" value="F:transferase activity"/>
    <property type="evidence" value="ECO:0007669"/>
    <property type="project" value="UniProtKB-KW"/>
</dbReference>
<evidence type="ECO:0000256" key="6">
    <source>
        <dbReference type="HAMAP-Rule" id="MF_00122"/>
    </source>
</evidence>
<dbReference type="PATRIC" id="fig|500635.8.peg.184"/>
<dbReference type="GO" id="GO:0050566">
    <property type="term" value="F:asparaginyl-tRNA synthase (glutamine-hydrolyzing) activity"/>
    <property type="evidence" value="ECO:0007669"/>
    <property type="project" value="RHEA"/>
</dbReference>
<dbReference type="GO" id="GO:0050567">
    <property type="term" value="F:glutaminyl-tRNA synthase (glutamine-hydrolyzing) activity"/>
    <property type="evidence" value="ECO:0007669"/>
    <property type="project" value="UniProtKB-UniRule"/>
</dbReference>
<dbReference type="EMBL" id="ABWK02000001">
    <property type="protein sequence ID" value="EEX70134.1"/>
    <property type="molecule type" value="Genomic_DNA"/>
</dbReference>
<evidence type="ECO:0000256" key="3">
    <source>
        <dbReference type="ARBA" id="ARBA00024799"/>
    </source>
</evidence>
<dbReference type="InterPro" id="IPR036113">
    <property type="entry name" value="Asp/Glu-ADT_sf_sub_c"/>
</dbReference>
<evidence type="ECO:0000256" key="5">
    <source>
        <dbReference type="ARBA" id="ARBA00047913"/>
    </source>
</evidence>
<keyword evidence="6" id="KW-0067">ATP-binding</keyword>
<dbReference type="eggNOG" id="COG0721">
    <property type="taxonomic scope" value="Bacteria"/>
</dbReference>
<dbReference type="GO" id="GO:0006450">
    <property type="term" value="P:regulation of translational fidelity"/>
    <property type="evidence" value="ECO:0007669"/>
    <property type="project" value="InterPro"/>
</dbReference>
<proteinExistence type="inferred from homology"/>
<dbReference type="Gene3D" id="1.10.20.60">
    <property type="entry name" value="Glu-tRNAGln amidotransferase C subunit, N-terminal domain"/>
    <property type="match status" value="1"/>
</dbReference>
<dbReference type="Proteomes" id="UP000003671">
    <property type="component" value="Unassembled WGS sequence"/>
</dbReference>
<protein>
    <recommendedName>
        <fullName evidence="6">Aspartyl/glutamyl-tRNA(Asn/Gln) amidotransferase subunit C</fullName>
        <shortName evidence="6">Asp/Glu-ADT subunit C</shortName>
        <ecNumber evidence="6">6.3.5.-</ecNumber>
    </recommendedName>
</protein>
<keyword evidence="6" id="KW-0547">Nucleotide-binding</keyword>
<sequence>MCYNDKVFFRTSMNMQIDLDGENMKVTKEDLENVAVLSRLSVPEGKAETYIQQMDSILTYMDNLSKVDTENVKPTTYALPMQNVFREDVVKPSLPREAALANAPLQEDGYFKVPKVLED</sequence>
<dbReference type="SUPFAM" id="SSF141000">
    <property type="entry name" value="Glu-tRNAGln amidotransferase C subunit"/>
    <property type="match status" value="1"/>
</dbReference>
<evidence type="ECO:0000313" key="7">
    <source>
        <dbReference type="EMBL" id="EEX70134.1"/>
    </source>
</evidence>
<keyword evidence="8" id="KW-1185">Reference proteome</keyword>
<comment type="subunit">
    <text evidence="2 6">Heterotrimer of A, B and C subunits.</text>
</comment>
<dbReference type="Pfam" id="PF02686">
    <property type="entry name" value="GatC"/>
    <property type="match status" value="1"/>
</dbReference>
<dbReference type="PANTHER" id="PTHR15004:SF0">
    <property type="entry name" value="GLUTAMYL-TRNA(GLN) AMIDOTRANSFERASE SUBUNIT C, MITOCHONDRIAL"/>
    <property type="match status" value="1"/>
</dbReference>
<comment type="similarity">
    <text evidence="1 6">Belongs to the GatC family.</text>
</comment>
<dbReference type="PANTHER" id="PTHR15004">
    <property type="entry name" value="GLUTAMYL-TRNA(GLN) AMIDOTRANSFERASE SUBUNIT C, MITOCHONDRIAL"/>
    <property type="match status" value="1"/>
</dbReference>
<name>C9KIM1_9FIRM</name>
<comment type="caution">
    <text evidence="7">The sequence shown here is derived from an EMBL/GenBank/DDBJ whole genome shotgun (WGS) entry which is preliminary data.</text>
</comment>
<dbReference type="NCBIfam" id="TIGR00135">
    <property type="entry name" value="gatC"/>
    <property type="match status" value="1"/>
</dbReference>